<evidence type="ECO:0000256" key="2">
    <source>
        <dbReference type="ARBA" id="ARBA00002147"/>
    </source>
</evidence>
<dbReference type="CDD" id="cd04729">
    <property type="entry name" value="NanE"/>
    <property type="match status" value="1"/>
</dbReference>
<dbReference type="InterPro" id="IPR011060">
    <property type="entry name" value="RibuloseP-bd_barrel"/>
</dbReference>
<evidence type="ECO:0000256" key="6">
    <source>
        <dbReference type="ARBA" id="ARBA00023277"/>
    </source>
</evidence>
<evidence type="ECO:0000256" key="7">
    <source>
        <dbReference type="HAMAP-Rule" id="MF_01235"/>
    </source>
</evidence>
<dbReference type="GO" id="GO:0005829">
    <property type="term" value="C:cytosol"/>
    <property type="evidence" value="ECO:0007669"/>
    <property type="project" value="TreeGrafter"/>
</dbReference>
<gene>
    <name evidence="8" type="primary">nanE_1</name>
    <name evidence="7" type="synonym">nanE</name>
    <name evidence="8" type="ORF">CBLFYP116_01278</name>
</gene>
<evidence type="ECO:0000256" key="4">
    <source>
        <dbReference type="ARBA" id="ARBA00007439"/>
    </source>
</evidence>
<dbReference type="GO" id="GO:0047465">
    <property type="term" value="F:N-acylglucosamine-6-phosphate 2-epimerase activity"/>
    <property type="evidence" value="ECO:0007669"/>
    <property type="project" value="UniProtKB-EC"/>
</dbReference>
<dbReference type="SUPFAM" id="SSF51366">
    <property type="entry name" value="Ribulose-phoshate binding barrel"/>
    <property type="match status" value="1"/>
</dbReference>
<comment type="catalytic activity">
    <reaction evidence="1 7">
        <text>an N-acyl-D-glucosamine 6-phosphate = an N-acyl-D-mannosamine 6-phosphate</text>
        <dbReference type="Rhea" id="RHEA:23932"/>
        <dbReference type="ChEBI" id="CHEBI:57599"/>
        <dbReference type="ChEBI" id="CHEBI:57666"/>
        <dbReference type="EC" id="5.1.3.9"/>
    </reaction>
</comment>
<proteinExistence type="inferred from homology"/>
<comment type="function">
    <text evidence="2 7">Converts N-acetylmannosamine-6-phosphate (ManNAc-6-P) to N-acetylglucosamine-6-phosphate (GlcNAc-6-P).</text>
</comment>
<dbReference type="Gene3D" id="3.20.20.70">
    <property type="entry name" value="Aldolase class I"/>
    <property type="match status" value="1"/>
</dbReference>
<dbReference type="FunFam" id="3.20.20.70:FF:000035">
    <property type="entry name" value="Putative N-acetylmannosamine-6-phosphate 2-epimerase"/>
    <property type="match status" value="1"/>
</dbReference>
<dbReference type="Pfam" id="PF04131">
    <property type="entry name" value="NanE"/>
    <property type="match status" value="1"/>
</dbReference>
<evidence type="ECO:0000313" key="8">
    <source>
        <dbReference type="EMBL" id="VYS95014.1"/>
    </source>
</evidence>
<dbReference type="EC" id="5.1.3.9" evidence="7"/>
<dbReference type="GeneID" id="23111887"/>
<dbReference type="GO" id="GO:0019262">
    <property type="term" value="P:N-acetylneuraminate catabolic process"/>
    <property type="evidence" value="ECO:0007669"/>
    <property type="project" value="UniProtKB-UniRule"/>
</dbReference>
<dbReference type="HAMAP" id="MF_01235">
    <property type="entry name" value="ManNAc6P_epimer"/>
    <property type="match status" value="1"/>
</dbReference>
<comment type="similarity">
    <text evidence="4 7">Belongs to the NanE family.</text>
</comment>
<evidence type="ECO:0000256" key="5">
    <source>
        <dbReference type="ARBA" id="ARBA00023235"/>
    </source>
</evidence>
<dbReference type="EMBL" id="CACRTF010000010">
    <property type="protein sequence ID" value="VYS95014.1"/>
    <property type="molecule type" value="Genomic_DNA"/>
</dbReference>
<organism evidence="8">
    <name type="scientific">Enterocloster bolteae</name>
    <dbReference type="NCBI Taxonomy" id="208479"/>
    <lineage>
        <taxon>Bacteria</taxon>
        <taxon>Bacillati</taxon>
        <taxon>Bacillota</taxon>
        <taxon>Clostridia</taxon>
        <taxon>Lachnospirales</taxon>
        <taxon>Lachnospiraceae</taxon>
        <taxon>Enterocloster</taxon>
    </lineage>
</organism>
<reference evidence="8" key="1">
    <citation type="submission" date="2019-11" db="EMBL/GenBank/DDBJ databases">
        <authorList>
            <person name="Feng L."/>
        </authorList>
    </citation>
    <scope>NUCLEOTIDE SEQUENCE</scope>
    <source>
        <strain evidence="8">CbolteaeLFYP116</strain>
    </source>
</reference>
<evidence type="ECO:0000256" key="1">
    <source>
        <dbReference type="ARBA" id="ARBA00000056"/>
    </source>
</evidence>
<name>A0A6N2SPF9_9FIRM</name>
<dbReference type="PANTHER" id="PTHR36204:SF1">
    <property type="entry name" value="N-ACETYLMANNOSAMINE-6-PHOSPHATE 2-EPIMERASE-RELATED"/>
    <property type="match status" value="1"/>
</dbReference>
<keyword evidence="5 7" id="KW-0413">Isomerase</keyword>
<dbReference type="AlphaFoldDB" id="A0A6N2SPF9"/>
<dbReference type="GO" id="GO:0005975">
    <property type="term" value="P:carbohydrate metabolic process"/>
    <property type="evidence" value="ECO:0007669"/>
    <property type="project" value="UniProtKB-UniRule"/>
</dbReference>
<protein>
    <recommendedName>
        <fullName evidence="7">Putative N-acetylmannosamine-6-phosphate 2-epimerase</fullName>
        <ecNumber evidence="7">5.1.3.9</ecNumber>
    </recommendedName>
    <alternativeName>
        <fullName evidence="7">ManNAc-6-P epimerase</fullName>
    </alternativeName>
</protein>
<keyword evidence="6 7" id="KW-0119">Carbohydrate metabolism</keyword>
<dbReference type="GO" id="GO:0006053">
    <property type="term" value="P:N-acetylmannosamine catabolic process"/>
    <property type="evidence" value="ECO:0007669"/>
    <property type="project" value="TreeGrafter"/>
</dbReference>
<evidence type="ECO:0000256" key="3">
    <source>
        <dbReference type="ARBA" id="ARBA00005081"/>
    </source>
</evidence>
<sequence>MSGSKSQQSILERIRGGLIVSCQALPEEPLHSSYIMGRMAFAAKEGGAAGIRANTVEDITEIKKTVDLPVIGIIKKDYEDCEIYITPTMDEVDALAACGADIIALDCTRRLRPGKRTLDDFFAQVRDRYPEQLFMADCSDYEEGMHAAEIGLDLIGTTMHGYTDYTRGAVLPDLDLMKRLVQECGRPVIAEGGIWTPAQLKAALDTGVWAAVVGTAITRPREITKRFVAAMKQ</sequence>
<comment type="pathway">
    <text evidence="3 7">Amino-sugar metabolism; N-acetylneuraminate degradation; D-fructose 6-phosphate from N-acetylneuraminate: step 3/5.</text>
</comment>
<dbReference type="UniPathway" id="UPA00629">
    <property type="reaction ID" value="UER00682"/>
</dbReference>
<dbReference type="InterPro" id="IPR013785">
    <property type="entry name" value="Aldolase_TIM"/>
</dbReference>
<dbReference type="InterPro" id="IPR007260">
    <property type="entry name" value="NanE"/>
</dbReference>
<dbReference type="RefSeq" id="WP_002574327.1">
    <property type="nucleotide sequence ID" value="NZ_BAABXO010000001.1"/>
</dbReference>
<dbReference type="NCBIfam" id="NF002231">
    <property type="entry name" value="PRK01130.1"/>
    <property type="match status" value="1"/>
</dbReference>
<dbReference type="PANTHER" id="PTHR36204">
    <property type="entry name" value="N-ACETYLMANNOSAMINE-6-PHOSPHATE 2-EPIMERASE-RELATED"/>
    <property type="match status" value="1"/>
</dbReference>
<accession>A0A6N2SPF9</accession>